<evidence type="ECO:0000313" key="1">
    <source>
        <dbReference type="EMBL" id="KAJ7641169.1"/>
    </source>
</evidence>
<dbReference type="EMBL" id="JARKIF010000004">
    <property type="protein sequence ID" value="KAJ7641169.1"/>
    <property type="molecule type" value="Genomic_DNA"/>
</dbReference>
<proteinExistence type="predicted"/>
<keyword evidence="2" id="KW-1185">Reference proteome</keyword>
<evidence type="ECO:0008006" key="3">
    <source>
        <dbReference type="Google" id="ProtNLM"/>
    </source>
</evidence>
<comment type="caution">
    <text evidence="1">The sequence shown here is derived from an EMBL/GenBank/DDBJ whole genome shotgun (WGS) entry which is preliminary data.</text>
</comment>
<organism evidence="1 2">
    <name type="scientific">Roridomyces roridus</name>
    <dbReference type="NCBI Taxonomy" id="1738132"/>
    <lineage>
        <taxon>Eukaryota</taxon>
        <taxon>Fungi</taxon>
        <taxon>Dikarya</taxon>
        <taxon>Basidiomycota</taxon>
        <taxon>Agaricomycotina</taxon>
        <taxon>Agaricomycetes</taxon>
        <taxon>Agaricomycetidae</taxon>
        <taxon>Agaricales</taxon>
        <taxon>Marasmiineae</taxon>
        <taxon>Mycenaceae</taxon>
        <taxon>Roridomyces</taxon>
    </lineage>
</organism>
<dbReference type="AlphaFoldDB" id="A0AAD7C7C8"/>
<name>A0AAD7C7C8_9AGAR</name>
<reference evidence="1" key="1">
    <citation type="submission" date="2023-03" db="EMBL/GenBank/DDBJ databases">
        <title>Massive genome expansion in bonnet fungi (Mycena s.s.) driven by repeated elements and novel gene families across ecological guilds.</title>
        <authorList>
            <consortium name="Lawrence Berkeley National Laboratory"/>
            <person name="Harder C.B."/>
            <person name="Miyauchi S."/>
            <person name="Viragh M."/>
            <person name="Kuo A."/>
            <person name="Thoen E."/>
            <person name="Andreopoulos B."/>
            <person name="Lu D."/>
            <person name="Skrede I."/>
            <person name="Drula E."/>
            <person name="Henrissat B."/>
            <person name="Morin E."/>
            <person name="Kohler A."/>
            <person name="Barry K."/>
            <person name="LaButti K."/>
            <person name="Morin E."/>
            <person name="Salamov A."/>
            <person name="Lipzen A."/>
            <person name="Mereny Z."/>
            <person name="Hegedus B."/>
            <person name="Baldrian P."/>
            <person name="Stursova M."/>
            <person name="Weitz H."/>
            <person name="Taylor A."/>
            <person name="Grigoriev I.V."/>
            <person name="Nagy L.G."/>
            <person name="Martin F."/>
            <person name="Kauserud H."/>
        </authorList>
    </citation>
    <scope>NUCLEOTIDE SEQUENCE</scope>
    <source>
        <strain evidence="1">9284</strain>
    </source>
</reference>
<gene>
    <name evidence="1" type="ORF">FB45DRAFT_1053749</name>
</gene>
<protein>
    <recommendedName>
        <fullName evidence="3">F-box domain-containing protein</fullName>
    </recommendedName>
</protein>
<dbReference type="Proteomes" id="UP001221142">
    <property type="component" value="Unassembled WGS sequence"/>
</dbReference>
<accession>A0AAD7C7C8</accession>
<evidence type="ECO:0000313" key="2">
    <source>
        <dbReference type="Proteomes" id="UP001221142"/>
    </source>
</evidence>
<sequence length="401" mass="44569">MSTSSNFVPAAARARLAQLATQHPLTDSILLERETLQQALVNYKYPVLTLPSEITSGIFLQFLPSYPERAVFIGPCSPSLLLQVCREWRDVALATPELWSTFKVPVMGYRDTLAVHARNQRLLVEWLERSKDCPLSVELWCVNRALLGAAAPIELLDTLVRHSKRWQDMKLVFLYQHLDRIAGSLPMIRDLHLVVQETWSSDGTKLSPPQNFALHTPNLRELGLQPGLNFDTFKSVVPWSQITVFSGDLDEHDAAQVLRSAGALEECSMMVQGRAMSEYVLPIPPLHHLKSLTLKSSLVSPGSAMLAKALLKALPALEILDVKEPLLGAEDPVGTLSLLCPPGYTGRLKVCDARTAAAVYEAAFPNVEELVVEQWVRRLSYDGRCPCCWDDSDDDSDSESE</sequence>